<proteinExistence type="predicted"/>
<reference evidence="2" key="1">
    <citation type="submission" date="2020-05" db="EMBL/GenBank/DDBJ databases">
        <authorList>
            <person name="Chiriac C."/>
            <person name="Salcher M."/>
            <person name="Ghai R."/>
            <person name="Kavagutti S V."/>
        </authorList>
    </citation>
    <scope>NUCLEOTIDE SEQUENCE</scope>
</reference>
<feature type="transmembrane region" description="Helical" evidence="1">
    <location>
        <begin position="181"/>
        <end position="198"/>
    </location>
</feature>
<name>A0A6J7G4Q9_9ZZZZ</name>
<feature type="transmembrane region" description="Helical" evidence="1">
    <location>
        <begin position="205"/>
        <end position="223"/>
    </location>
</feature>
<keyword evidence="1" id="KW-0812">Transmembrane</keyword>
<feature type="transmembrane region" description="Helical" evidence="1">
    <location>
        <begin position="334"/>
        <end position="353"/>
    </location>
</feature>
<dbReference type="EMBL" id="CAFBMR010000002">
    <property type="protein sequence ID" value="CAB4901368.1"/>
    <property type="molecule type" value="Genomic_DNA"/>
</dbReference>
<feature type="transmembrane region" description="Helical" evidence="1">
    <location>
        <begin position="133"/>
        <end position="152"/>
    </location>
</feature>
<evidence type="ECO:0000256" key="1">
    <source>
        <dbReference type="SAM" id="Phobius"/>
    </source>
</evidence>
<feature type="transmembrane region" description="Helical" evidence="1">
    <location>
        <begin position="110"/>
        <end position="127"/>
    </location>
</feature>
<keyword evidence="1" id="KW-0472">Membrane</keyword>
<dbReference type="AlphaFoldDB" id="A0A6J7G4Q9"/>
<feature type="transmembrane region" description="Helical" evidence="1">
    <location>
        <begin position="82"/>
        <end position="103"/>
    </location>
</feature>
<accession>A0A6J7G4Q9</accession>
<feature type="transmembrane region" description="Helical" evidence="1">
    <location>
        <begin position="273"/>
        <end position="295"/>
    </location>
</feature>
<feature type="transmembrane region" description="Helical" evidence="1">
    <location>
        <begin position="360"/>
        <end position="382"/>
    </location>
</feature>
<feature type="transmembrane region" description="Helical" evidence="1">
    <location>
        <begin position="159"/>
        <end position="175"/>
    </location>
</feature>
<organism evidence="2">
    <name type="scientific">freshwater metagenome</name>
    <dbReference type="NCBI Taxonomy" id="449393"/>
    <lineage>
        <taxon>unclassified sequences</taxon>
        <taxon>metagenomes</taxon>
        <taxon>ecological metagenomes</taxon>
    </lineage>
</organism>
<sequence>MGVVRRFCSSSWAPTLGLVAIGLVYLIVQIPVIRAVPLRWDEVLYLGQTSSAMPAPYFSAPRAFGEAWLVSPVSVWTSSPTIIRAYVAFTSSIGFVVAFLPWIRVRGLGRWNAPLAASILLLSWIWVISGSLIFPNLWVAFGAVSAIGWAVLAVQNKSKLAIAATACSLAVVALFRPVDSLVVFVGVTLCLLIMIHLGSWKWRGLAFASLVFGLIVGWVPWVIDAFQRFGGPQSRLLEASEFQGGRGKSLDFLAQWRALDGPMLCKPCLAIKAGFPIAGTTLLVLALSLVVLAVIVSIRGRVLPVLASPVVVGIAFLAFYGLTMQYGAPRFLLPMWGCFAIAVAYSVTWLWGVVSGRALLLIRIPVACVAIAVLIMQVGVLAHTVATERSRGAFAPILANQARSIITEPCGVAGYYALPIAFGLHCHLLASKGDRIADGDWGQIAADLTIVIVCFPGQKKCAFPLNLPHKSKRFQYTGGVNSDFVVVEFRYAHSIRAGVLAQEGTAS</sequence>
<feature type="transmembrane region" description="Helical" evidence="1">
    <location>
        <begin position="302"/>
        <end position="322"/>
    </location>
</feature>
<keyword evidence="1" id="KW-1133">Transmembrane helix</keyword>
<protein>
    <submittedName>
        <fullName evidence="2">Unannotated protein</fullName>
    </submittedName>
</protein>
<feature type="transmembrane region" description="Helical" evidence="1">
    <location>
        <begin position="12"/>
        <end position="33"/>
    </location>
</feature>
<evidence type="ECO:0000313" key="2">
    <source>
        <dbReference type="EMBL" id="CAB4901368.1"/>
    </source>
</evidence>
<gene>
    <name evidence="2" type="ORF">UFOPK3610_00144</name>
</gene>